<evidence type="ECO:0000256" key="3">
    <source>
        <dbReference type="ARBA" id="ARBA00022692"/>
    </source>
</evidence>
<keyword evidence="2 6" id="KW-1003">Cell membrane</keyword>
<dbReference type="InterPro" id="IPR027022">
    <property type="entry name" value="ABC_permease_BceB-typ"/>
</dbReference>
<feature type="transmembrane region" description="Helical" evidence="6">
    <location>
        <begin position="155"/>
        <end position="175"/>
    </location>
</feature>
<accession>A0A9X5BF14</accession>
<evidence type="ECO:0000256" key="4">
    <source>
        <dbReference type="ARBA" id="ARBA00022989"/>
    </source>
</evidence>
<keyword evidence="3 6" id="KW-0812">Transmembrane</keyword>
<feature type="transmembrane region" description="Helical" evidence="6">
    <location>
        <begin position="290"/>
        <end position="310"/>
    </location>
</feature>
<dbReference type="GO" id="GO:0005886">
    <property type="term" value="C:plasma membrane"/>
    <property type="evidence" value="ECO:0007669"/>
    <property type="project" value="UniProtKB-SubCell"/>
</dbReference>
<evidence type="ECO:0000313" key="9">
    <source>
        <dbReference type="Proteomes" id="UP001154420"/>
    </source>
</evidence>
<evidence type="ECO:0000256" key="1">
    <source>
        <dbReference type="ARBA" id="ARBA00004651"/>
    </source>
</evidence>
<feature type="transmembrane region" description="Helical" evidence="6">
    <location>
        <begin position="604"/>
        <end position="624"/>
    </location>
</feature>
<keyword evidence="5 6" id="KW-0472">Membrane</keyword>
<feature type="domain" description="ABC3 transporter permease C-terminal" evidence="7">
    <location>
        <begin position="63"/>
        <end position="171"/>
    </location>
</feature>
<evidence type="ECO:0000256" key="6">
    <source>
        <dbReference type="PIRNR" id="PIRNR018968"/>
    </source>
</evidence>
<dbReference type="PANTHER" id="PTHR46795">
    <property type="entry name" value="ABC TRANSPORTER PERMEASE-RELATED-RELATED"/>
    <property type="match status" value="1"/>
</dbReference>
<dbReference type="GO" id="GO:0055085">
    <property type="term" value="P:transmembrane transport"/>
    <property type="evidence" value="ECO:0007669"/>
    <property type="project" value="UniProtKB-UniRule"/>
</dbReference>
<dbReference type="PIRSF" id="PIRSF018968">
    <property type="entry name" value="ABC_permease_BceB"/>
    <property type="match status" value="1"/>
</dbReference>
<evidence type="ECO:0000259" key="7">
    <source>
        <dbReference type="Pfam" id="PF02687"/>
    </source>
</evidence>
<proteinExistence type="inferred from homology"/>
<comment type="subcellular location">
    <subcellularLocation>
        <location evidence="1 6">Cell membrane</location>
        <topology evidence="1 6">Multi-pass membrane protein</topology>
    </subcellularLocation>
</comment>
<dbReference type="PANTHER" id="PTHR46795:SF3">
    <property type="entry name" value="ABC TRANSPORTER PERMEASE"/>
    <property type="match status" value="1"/>
</dbReference>
<feature type="transmembrane region" description="Helical" evidence="6">
    <location>
        <begin position="233"/>
        <end position="257"/>
    </location>
</feature>
<evidence type="ECO:0000256" key="2">
    <source>
        <dbReference type="ARBA" id="ARBA00022475"/>
    </source>
</evidence>
<keyword evidence="4 6" id="KW-1133">Transmembrane helix</keyword>
<dbReference type="InterPro" id="IPR052536">
    <property type="entry name" value="ABC-4_Integral_Memb_Prot"/>
</dbReference>
<feature type="transmembrane region" description="Helical" evidence="6">
    <location>
        <begin position="202"/>
        <end position="221"/>
    </location>
</feature>
<keyword evidence="9" id="KW-1185">Reference proteome</keyword>
<feature type="transmembrane region" description="Helical" evidence="6">
    <location>
        <begin position="517"/>
        <end position="542"/>
    </location>
</feature>
<dbReference type="Pfam" id="PF02687">
    <property type="entry name" value="FtsX"/>
    <property type="match status" value="1"/>
</dbReference>
<evidence type="ECO:0000256" key="5">
    <source>
        <dbReference type="ARBA" id="ARBA00023136"/>
    </source>
</evidence>
<feature type="transmembrane region" description="Helical" evidence="6">
    <location>
        <begin position="111"/>
        <end position="135"/>
    </location>
</feature>
<name>A0A9X5BF14_9FIRM</name>
<dbReference type="RefSeq" id="WP_160559661.1">
    <property type="nucleotide sequence ID" value="NZ_QZDT01000009.1"/>
</dbReference>
<dbReference type="Proteomes" id="UP001154420">
    <property type="component" value="Unassembled WGS sequence"/>
</dbReference>
<sequence length="646" mass="72753">MRMTKLALLNFKNSFGNYLSLVVSMAFTILIFFHFQNIVYSDSLAVLGDKNKNYTDIVVHVTSFVLVCFMFFFIWYATNVFLTKRKKEIGTYVFMGLSNQKIGKLYAIETALIGASALVFGILSGMLTAGLFQMILLALSDIAVEIDFHFGLRPVLITTGMYLTVYLVFVLKGYVNIVRSSVLSMLSGAKQNEYVKQKTRVLFLKAIAGTGVLGTGFYLAVRESDDGFNVFGNLFLAVVLVVIGVYLLFGGLIPFIFQGLAGNKRFLYGKGRCLWINSVVFRLKKNYRTYAMVCILTLCSVTALATGFSMKQRYDNIRIFESVYTFQVLSHQRGLDEKIRGIIEEDTKIAYSSEIPIIALRGDTVVANENYGTYALAAYSDLKKLAGDVGLAFTLKEPQSGQVVRASHLSLFTLITDRSHISVTIGGKAYQQIEETNIPYMGYLQDKISFYVVKDEEFEELASIGEKVYTYNYRIEDLSAFGAVKESLRELMADSGDAFIGTVSMDPSKDTMEWIKISYSLCIFMFMVFILASGSIMFMKLYNDSFEEQERYLVLRKMGMSDKVLQKSIANELGVAYALPFVVMGISSYFSVHALELMMQADLRIINVVSVLAVLAIFLLCYFLSVSVYRKNVGVWEDRRLNCYHK</sequence>
<protein>
    <submittedName>
        <fullName evidence="8">ABC transporter permease</fullName>
    </submittedName>
</protein>
<organism evidence="8 9">
    <name type="scientific">Parablautia muri</name>
    <dbReference type="NCBI Taxonomy" id="2320879"/>
    <lineage>
        <taxon>Bacteria</taxon>
        <taxon>Bacillati</taxon>
        <taxon>Bacillota</taxon>
        <taxon>Clostridia</taxon>
        <taxon>Lachnospirales</taxon>
        <taxon>Lachnospiraceae</taxon>
        <taxon>Parablautia</taxon>
    </lineage>
</organism>
<keyword evidence="6" id="KW-0813">Transport</keyword>
<dbReference type="AlphaFoldDB" id="A0A9X5BF14"/>
<dbReference type="InterPro" id="IPR003838">
    <property type="entry name" value="ABC3_permease_C"/>
</dbReference>
<comment type="caution">
    <text evidence="8">The sequence shown here is derived from an EMBL/GenBank/DDBJ whole genome shotgun (WGS) entry which is preliminary data.</text>
</comment>
<dbReference type="OrthoDB" id="9781780at2"/>
<evidence type="ECO:0000313" key="8">
    <source>
        <dbReference type="EMBL" id="NBJ92570.1"/>
    </source>
</evidence>
<feature type="transmembrane region" description="Helical" evidence="6">
    <location>
        <begin position="573"/>
        <end position="592"/>
    </location>
</feature>
<feature type="transmembrane region" description="Helical" evidence="6">
    <location>
        <begin position="15"/>
        <end position="37"/>
    </location>
</feature>
<dbReference type="EMBL" id="QZDT01000009">
    <property type="protein sequence ID" value="NBJ92570.1"/>
    <property type="molecule type" value="Genomic_DNA"/>
</dbReference>
<reference evidence="8" key="1">
    <citation type="submission" date="2018-09" db="EMBL/GenBank/DDBJ databases">
        <title>Murine metabolic-syndrome-specific gut microbial biobank.</title>
        <authorList>
            <person name="Liu C."/>
        </authorList>
    </citation>
    <scope>NUCLEOTIDE SEQUENCE</scope>
    <source>
        <strain evidence="8">D42-62</strain>
    </source>
</reference>
<feature type="transmembrane region" description="Helical" evidence="6">
    <location>
        <begin position="57"/>
        <end position="77"/>
    </location>
</feature>
<gene>
    <name evidence="8" type="ORF">D5281_08155</name>
</gene>
<comment type="similarity">
    <text evidence="6">Belongs to the ABC-4 integral membrane protein family.</text>
</comment>